<accession>A0AAD7B009</accession>
<organism evidence="1 2">
    <name type="scientific">Roridomyces roridus</name>
    <dbReference type="NCBI Taxonomy" id="1738132"/>
    <lineage>
        <taxon>Eukaryota</taxon>
        <taxon>Fungi</taxon>
        <taxon>Dikarya</taxon>
        <taxon>Basidiomycota</taxon>
        <taxon>Agaricomycotina</taxon>
        <taxon>Agaricomycetes</taxon>
        <taxon>Agaricomycetidae</taxon>
        <taxon>Agaricales</taxon>
        <taxon>Marasmiineae</taxon>
        <taxon>Mycenaceae</taxon>
        <taxon>Roridomyces</taxon>
    </lineage>
</organism>
<dbReference type="AlphaFoldDB" id="A0AAD7B009"/>
<sequence length="157" mass="17733">MCIFRTLLHAEPLHPLENPCRLLTAGPRPKGCKATRNIPRSLRPDLRRNGTRVDRGGWPCGSDVVFVKRRVRIVLIPTAVIMGFSNPPRTASNFLPMPTCRISFFASFYHAQECSTRPRSPCRRGRGRTTCRYEASSFPRPSPLTDSDVCPLRRLPS</sequence>
<name>A0AAD7B009_9AGAR</name>
<proteinExistence type="predicted"/>
<reference evidence="1" key="1">
    <citation type="submission" date="2023-03" db="EMBL/GenBank/DDBJ databases">
        <title>Massive genome expansion in bonnet fungi (Mycena s.s.) driven by repeated elements and novel gene families across ecological guilds.</title>
        <authorList>
            <consortium name="Lawrence Berkeley National Laboratory"/>
            <person name="Harder C.B."/>
            <person name="Miyauchi S."/>
            <person name="Viragh M."/>
            <person name="Kuo A."/>
            <person name="Thoen E."/>
            <person name="Andreopoulos B."/>
            <person name="Lu D."/>
            <person name="Skrede I."/>
            <person name="Drula E."/>
            <person name="Henrissat B."/>
            <person name="Morin E."/>
            <person name="Kohler A."/>
            <person name="Barry K."/>
            <person name="LaButti K."/>
            <person name="Morin E."/>
            <person name="Salamov A."/>
            <person name="Lipzen A."/>
            <person name="Mereny Z."/>
            <person name="Hegedus B."/>
            <person name="Baldrian P."/>
            <person name="Stursova M."/>
            <person name="Weitz H."/>
            <person name="Taylor A."/>
            <person name="Grigoriev I.V."/>
            <person name="Nagy L.G."/>
            <person name="Martin F."/>
            <person name="Kauserud H."/>
        </authorList>
    </citation>
    <scope>NUCLEOTIDE SEQUENCE</scope>
    <source>
        <strain evidence="1">9284</strain>
    </source>
</reference>
<protein>
    <submittedName>
        <fullName evidence="1">Uncharacterized protein</fullName>
    </submittedName>
</protein>
<dbReference type="Proteomes" id="UP001221142">
    <property type="component" value="Unassembled WGS sequence"/>
</dbReference>
<evidence type="ECO:0000313" key="1">
    <source>
        <dbReference type="EMBL" id="KAJ7605590.1"/>
    </source>
</evidence>
<comment type="caution">
    <text evidence="1">The sequence shown here is derived from an EMBL/GenBank/DDBJ whole genome shotgun (WGS) entry which is preliminary data.</text>
</comment>
<gene>
    <name evidence="1" type="ORF">FB45DRAFT_952764</name>
</gene>
<evidence type="ECO:0000313" key="2">
    <source>
        <dbReference type="Proteomes" id="UP001221142"/>
    </source>
</evidence>
<dbReference type="EMBL" id="JARKIF010000072">
    <property type="protein sequence ID" value="KAJ7605590.1"/>
    <property type="molecule type" value="Genomic_DNA"/>
</dbReference>
<keyword evidence="2" id="KW-1185">Reference proteome</keyword>